<dbReference type="Proteomes" id="UP000215595">
    <property type="component" value="Unassembled WGS sequence"/>
</dbReference>
<feature type="chain" id="PRO_5013147116" description="Neurotransmitter-gated ion-channel ligand-binding domain-containing protein" evidence="2">
    <location>
        <begin position="22"/>
        <end position="330"/>
    </location>
</feature>
<keyword evidence="1" id="KW-1133">Transmembrane helix</keyword>
<dbReference type="Gene3D" id="1.20.58.390">
    <property type="entry name" value="Neurotransmitter-gated ion-channel transmembrane domain"/>
    <property type="match status" value="1"/>
</dbReference>
<dbReference type="Gene3D" id="2.70.170.10">
    <property type="entry name" value="Neurotransmitter-gated ion-channel ligand-binding domain"/>
    <property type="match status" value="1"/>
</dbReference>
<keyword evidence="1" id="KW-0472">Membrane</keyword>
<evidence type="ECO:0008006" key="5">
    <source>
        <dbReference type="Google" id="ProtNLM"/>
    </source>
</evidence>
<dbReference type="InterPro" id="IPR036734">
    <property type="entry name" value="Neur_chan_lig-bd_sf"/>
</dbReference>
<protein>
    <recommendedName>
        <fullName evidence="5">Neurotransmitter-gated ion-channel ligand-binding domain-containing protein</fullName>
    </recommendedName>
</protein>
<feature type="signal peptide" evidence="2">
    <location>
        <begin position="1"/>
        <end position="21"/>
    </location>
</feature>
<evidence type="ECO:0000313" key="3">
    <source>
        <dbReference type="EMBL" id="OYX31510.1"/>
    </source>
</evidence>
<dbReference type="EMBL" id="NCEB01000031">
    <property type="protein sequence ID" value="OYX31510.1"/>
    <property type="molecule type" value="Genomic_DNA"/>
</dbReference>
<evidence type="ECO:0000313" key="4">
    <source>
        <dbReference type="Proteomes" id="UP000215595"/>
    </source>
</evidence>
<keyword evidence="1" id="KW-0812">Transmembrane</keyword>
<dbReference type="GO" id="GO:0016020">
    <property type="term" value="C:membrane"/>
    <property type="evidence" value="ECO:0007669"/>
    <property type="project" value="InterPro"/>
</dbReference>
<comment type="caution">
    <text evidence="3">The sequence shown here is derived from an EMBL/GenBank/DDBJ whole genome shotgun (WGS) entry which is preliminary data.</text>
</comment>
<gene>
    <name evidence="3" type="ORF">B7Z01_12420</name>
</gene>
<sequence>MRFWAIILCAGLMGLAAPAAARQTAADPRPVQSVCSMGVYLGDLYDIDTRAGRFGADVWAWSVCTGDRNALQTAEWLNAHEQVQSLEYADPTPFGLWSQRKVAGVYRQSLDVRNYPFDRHTLRMIVEDTADDATTLQYVADDRRSSVSRTLAVDGWRVTGFAVQAREEVYTTAFGDPSLPDDVTTIYPHLEIVIDIERADLWTFWKLVAPLYIASMLTLLTFLMHDEEGLYLSPRLGLLAGVLFAIVLNMRSVEDVVGETGGLGLMDNIHLLALFFAVLAIAAAAAWTILTRNGWGSARVRRWDKRFFLSGSIVYLVLNAVLIGAAVQAG</sequence>
<dbReference type="AlphaFoldDB" id="A0A258FG05"/>
<proteinExistence type="predicted"/>
<reference evidence="3 4" key="1">
    <citation type="submission" date="2017-03" db="EMBL/GenBank/DDBJ databases">
        <title>Lifting the veil on microbial sulfur biogeochemistry in mining wastewaters.</title>
        <authorList>
            <person name="Kantor R.S."/>
            <person name="Colenbrander Nelson T."/>
            <person name="Marshall S."/>
            <person name="Bennett D."/>
            <person name="Apte S."/>
            <person name="Camacho D."/>
            <person name="Thomas B.C."/>
            <person name="Warren L.A."/>
            <person name="Banfield J.F."/>
        </authorList>
    </citation>
    <scope>NUCLEOTIDE SEQUENCE [LARGE SCALE GENOMIC DNA]</scope>
    <source>
        <strain evidence="3">32-69-9</strain>
    </source>
</reference>
<feature type="transmembrane region" description="Helical" evidence="1">
    <location>
        <begin position="273"/>
        <end position="295"/>
    </location>
</feature>
<keyword evidence="2" id="KW-0732">Signal</keyword>
<organism evidence="3 4">
    <name type="scientific">Brevundimonas subvibrioides</name>
    <dbReference type="NCBI Taxonomy" id="74313"/>
    <lineage>
        <taxon>Bacteria</taxon>
        <taxon>Pseudomonadati</taxon>
        <taxon>Pseudomonadota</taxon>
        <taxon>Alphaproteobacteria</taxon>
        <taxon>Caulobacterales</taxon>
        <taxon>Caulobacteraceae</taxon>
        <taxon>Brevundimonas</taxon>
    </lineage>
</organism>
<evidence type="ECO:0000256" key="1">
    <source>
        <dbReference type="SAM" id="Phobius"/>
    </source>
</evidence>
<accession>A0A258FG05</accession>
<feature type="transmembrane region" description="Helical" evidence="1">
    <location>
        <begin position="236"/>
        <end position="253"/>
    </location>
</feature>
<evidence type="ECO:0000256" key="2">
    <source>
        <dbReference type="SAM" id="SignalP"/>
    </source>
</evidence>
<feature type="transmembrane region" description="Helical" evidence="1">
    <location>
        <begin position="307"/>
        <end position="327"/>
    </location>
</feature>
<dbReference type="GO" id="GO:0005230">
    <property type="term" value="F:extracellular ligand-gated monoatomic ion channel activity"/>
    <property type="evidence" value="ECO:0007669"/>
    <property type="project" value="InterPro"/>
</dbReference>
<dbReference type="InterPro" id="IPR038050">
    <property type="entry name" value="Neuro_actylchol_rec"/>
</dbReference>
<feature type="transmembrane region" description="Helical" evidence="1">
    <location>
        <begin position="204"/>
        <end position="224"/>
    </location>
</feature>
<name>A0A258FG05_9CAUL</name>